<name>A0AAV5G252_ELECO</name>
<evidence type="ECO:0000313" key="3">
    <source>
        <dbReference type="EMBL" id="GJN40844.1"/>
    </source>
</evidence>
<dbReference type="GO" id="GO:0046872">
    <property type="term" value="F:metal ion binding"/>
    <property type="evidence" value="ECO:0007669"/>
    <property type="project" value="InterPro"/>
</dbReference>
<dbReference type="SUPFAM" id="SSF55008">
    <property type="entry name" value="HMA, heavy metal-associated domain"/>
    <property type="match status" value="1"/>
</dbReference>
<dbReference type="InterPro" id="IPR006121">
    <property type="entry name" value="HMA_dom"/>
</dbReference>
<evidence type="ECO:0000256" key="1">
    <source>
        <dbReference type="SAM" id="MobiDB-lite"/>
    </source>
</evidence>
<feature type="compositionally biased region" description="Acidic residues" evidence="1">
    <location>
        <begin position="115"/>
        <end position="127"/>
    </location>
</feature>
<evidence type="ECO:0000313" key="4">
    <source>
        <dbReference type="EMBL" id="GJN40942.1"/>
    </source>
</evidence>
<dbReference type="Gene3D" id="3.30.70.100">
    <property type="match status" value="1"/>
</dbReference>
<dbReference type="InterPro" id="IPR044169">
    <property type="entry name" value="PI21"/>
</dbReference>
<proteinExistence type="predicted"/>
<dbReference type="PANTHER" id="PTHR47488">
    <property type="entry name" value="HEAVY METAL TRANSPORT/DETOXIFICATION SUPERFAMILY PROTEIN"/>
    <property type="match status" value="1"/>
</dbReference>
<evidence type="ECO:0000259" key="2">
    <source>
        <dbReference type="PROSITE" id="PS50846"/>
    </source>
</evidence>
<dbReference type="GO" id="GO:1900150">
    <property type="term" value="P:regulation of defense response to fungus"/>
    <property type="evidence" value="ECO:0007669"/>
    <property type="project" value="InterPro"/>
</dbReference>
<dbReference type="EMBL" id="BQKI01000199">
    <property type="protein sequence ID" value="GJN40844.1"/>
    <property type="molecule type" value="Genomic_DNA"/>
</dbReference>
<dbReference type="InterPro" id="IPR036163">
    <property type="entry name" value="HMA_dom_sf"/>
</dbReference>
<dbReference type="AlphaFoldDB" id="A0AAV5G252"/>
<feature type="domain" description="HMA" evidence="2">
    <location>
        <begin position="1"/>
        <end position="71"/>
    </location>
</feature>
<reference evidence="4" key="1">
    <citation type="journal article" date="2018" name="DNA Res.">
        <title>Multiple hybrid de novo genome assembly of finger millet, an orphan allotetraploid crop.</title>
        <authorList>
            <person name="Hatakeyama M."/>
            <person name="Aluri S."/>
            <person name="Balachadran M.T."/>
            <person name="Sivarajan S.R."/>
            <person name="Patrignani A."/>
            <person name="Gruter S."/>
            <person name="Poveda L."/>
            <person name="Shimizu-Inatsugi R."/>
            <person name="Baeten J."/>
            <person name="Francoijs K.J."/>
            <person name="Nataraja K.N."/>
            <person name="Reddy Y.A.N."/>
            <person name="Phadnis S."/>
            <person name="Ravikumar R.L."/>
            <person name="Schlapbach R."/>
            <person name="Sreeman S.M."/>
            <person name="Shimizu K.K."/>
        </authorList>
    </citation>
    <scope>NUCLEOTIDE SEQUENCE</scope>
</reference>
<dbReference type="PANTHER" id="PTHR47488:SF4">
    <property type="entry name" value="OS03G0412300 PROTEIN"/>
    <property type="match status" value="1"/>
</dbReference>
<dbReference type="EMBL" id="BQKI01000199">
    <property type="protein sequence ID" value="GJN40942.1"/>
    <property type="molecule type" value="Genomic_DNA"/>
</dbReference>
<dbReference type="Proteomes" id="UP001054889">
    <property type="component" value="Unassembled WGS sequence"/>
</dbReference>
<feature type="compositionally biased region" description="Polar residues" evidence="1">
    <location>
        <begin position="83"/>
        <end position="92"/>
    </location>
</feature>
<sequence length="272" mass="28810">MSTIVMRVDLDCEKCYKKIRKVLCKIQDKVSIRSITYDEKSKTVTISGPFDAEEVADRLTSNAGKVIRSSTTSTSGAEGGNQKHVTPSNAPTKTGKDKGHGGGKPEKKQVKFDFDDMSDDDDDDFFDDGPAHGHGNHGAGGHGGKPRSSIPPPRSRPGSTPPALARPCHSMAAAAAPMRMMPPAGMMAPHHHHQQQPQAMAVPSIWPAPAAAPEWGYSAPQQYGGYPAGGGYYGGVPAAAYGYGAPAYGYGRSPYGQPQYYEEEPSAGCSVM</sequence>
<feature type="compositionally biased region" description="Basic and acidic residues" evidence="1">
    <location>
        <begin position="94"/>
        <end position="114"/>
    </location>
</feature>
<protein>
    <recommendedName>
        <fullName evidence="2">HMA domain-containing protein</fullName>
    </recommendedName>
</protein>
<keyword evidence="5" id="KW-1185">Reference proteome</keyword>
<evidence type="ECO:0000313" key="5">
    <source>
        <dbReference type="Proteomes" id="UP001054889"/>
    </source>
</evidence>
<gene>
    <name evidence="4" type="primary">gn00255</name>
    <name evidence="3" type="synonym">gn00150</name>
    <name evidence="3" type="ORF">PR202_gn00150</name>
    <name evidence="4" type="ORF">PR202_gn00255</name>
</gene>
<organism evidence="4 5">
    <name type="scientific">Eleusine coracana subsp. coracana</name>
    <dbReference type="NCBI Taxonomy" id="191504"/>
    <lineage>
        <taxon>Eukaryota</taxon>
        <taxon>Viridiplantae</taxon>
        <taxon>Streptophyta</taxon>
        <taxon>Embryophyta</taxon>
        <taxon>Tracheophyta</taxon>
        <taxon>Spermatophyta</taxon>
        <taxon>Magnoliopsida</taxon>
        <taxon>Liliopsida</taxon>
        <taxon>Poales</taxon>
        <taxon>Poaceae</taxon>
        <taxon>PACMAD clade</taxon>
        <taxon>Chloridoideae</taxon>
        <taxon>Cynodonteae</taxon>
        <taxon>Eleusininae</taxon>
        <taxon>Eleusine</taxon>
    </lineage>
</organism>
<comment type="caution">
    <text evidence="4">The sequence shown here is derived from an EMBL/GenBank/DDBJ whole genome shotgun (WGS) entry which is preliminary data.</text>
</comment>
<reference evidence="4" key="2">
    <citation type="submission" date="2021-12" db="EMBL/GenBank/DDBJ databases">
        <title>Resequencing data analysis of finger millet.</title>
        <authorList>
            <person name="Hatakeyama M."/>
            <person name="Aluri S."/>
            <person name="Balachadran M.T."/>
            <person name="Sivarajan S.R."/>
            <person name="Poveda L."/>
            <person name="Shimizu-Inatsugi R."/>
            <person name="Schlapbach R."/>
            <person name="Sreeman S.M."/>
            <person name="Shimizu K.K."/>
        </authorList>
    </citation>
    <scope>NUCLEOTIDE SEQUENCE</scope>
</reference>
<dbReference type="PROSITE" id="PS50846">
    <property type="entry name" value="HMA_2"/>
    <property type="match status" value="1"/>
</dbReference>
<feature type="region of interest" description="Disordered" evidence="1">
    <location>
        <begin position="63"/>
        <end position="166"/>
    </location>
</feature>
<accession>A0AAV5G252</accession>